<name>A0A6J5KQ81_9CAUD</name>
<dbReference type="EMBL" id="LR796182">
    <property type="protein sequence ID" value="CAB4124518.1"/>
    <property type="molecule type" value="Genomic_DNA"/>
</dbReference>
<organism evidence="1">
    <name type="scientific">uncultured Caudovirales phage</name>
    <dbReference type="NCBI Taxonomy" id="2100421"/>
    <lineage>
        <taxon>Viruses</taxon>
        <taxon>Duplodnaviria</taxon>
        <taxon>Heunggongvirae</taxon>
        <taxon>Uroviricota</taxon>
        <taxon>Caudoviricetes</taxon>
        <taxon>Peduoviridae</taxon>
        <taxon>Maltschvirus</taxon>
        <taxon>Maltschvirus maltsch</taxon>
    </lineage>
</organism>
<reference evidence="1" key="1">
    <citation type="submission" date="2020-04" db="EMBL/GenBank/DDBJ databases">
        <authorList>
            <person name="Chiriac C."/>
            <person name="Salcher M."/>
            <person name="Ghai R."/>
            <person name="Kavagutti S V."/>
        </authorList>
    </citation>
    <scope>NUCLEOTIDE SEQUENCE</scope>
</reference>
<proteinExistence type="predicted"/>
<sequence>MANTYTTNYNLTKPEVGGDTNNWGGHINTDLDTIDTTMKSISNVASAAQTTANAITTAALLKAGGTMTGALVLSGAPSAGLQAATKTYVDDSISTAIAGALPDGAVTTAKLAASAVTTAKLADASVATAKLIDSNVTAAKLADASVTTAKISDASVTMAKLNATGTASSTTYLRGDGAWTSVPTMTPGTAVATTSGSSVSFTGIPAGVRRITVMFNSVCMSGASRFQVQLGTSSGLQTGSYASVQSDVGGYNQCAGFTSTSGFLIGASAPGVYVSGVAVFTLFDANRWVCSSNTCRDGLTFVHVAAGNVQLSGTLTQLALVTQGSDTFTAGSVNILYE</sequence>
<gene>
    <name evidence="1" type="ORF">UFOVP62_8</name>
</gene>
<accession>A0A6J5KQ81</accession>
<evidence type="ECO:0000313" key="1">
    <source>
        <dbReference type="EMBL" id="CAB4124518.1"/>
    </source>
</evidence>
<protein>
    <submittedName>
        <fullName evidence="1">Uncharacterized protein</fullName>
    </submittedName>
</protein>